<keyword evidence="8 11" id="KW-0472">Membrane</keyword>
<dbReference type="EMBL" id="FRFD01000014">
    <property type="protein sequence ID" value="SHO53752.1"/>
    <property type="molecule type" value="Genomic_DNA"/>
</dbReference>
<sequence>MLFKRDNLEYEFLPPALEIEETPPSPLGRFTIWTIFAILIIALVWSYVGKIDEVATARGKVIPEGNVKVIQPLELSTITKIYVSEGQRVKMGQPLMELDSSTKQIDIDSTQKSLDIAKLEKDIYSAELKNKSIDNILIASTLPEDILQSERQQMEASEAEFKAKEESAKSRISQSQDQLDIDKYELSGIEKKRSKLTEEQSDLKALYEDVGAPKEDVDDKNDDLFDAENSYQKQVLKVRQSKADLKADEEELNALQKDRENQLLNLILDRDKKIIDIEAQLNKEKEMLKFQKLSSPVDGTVNGLTTNTIGGVVTPAQPIMSIVPDDATLVVEALVLNQDIGFIKVGQETEIKFDTFPFQRYGVVKGKVIAVSPDAYEDQKLGTVYKIKVQMDKTEVFVVDKCVNIVPGMTATVEVKTGKRKIIEFFLDPFTKSVKESLRMR</sequence>
<evidence type="ECO:0000256" key="3">
    <source>
        <dbReference type="ARBA" id="ARBA00022448"/>
    </source>
</evidence>
<evidence type="ECO:0000256" key="7">
    <source>
        <dbReference type="ARBA" id="ARBA00022989"/>
    </source>
</evidence>
<evidence type="ECO:0000256" key="5">
    <source>
        <dbReference type="ARBA" id="ARBA00022519"/>
    </source>
</evidence>
<dbReference type="NCBIfam" id="TIGR01843">
    <property type="entry name" value="type_I_hlyD"/>
    <property type="match status" value="1"/>
</dbReference>
<keyword evidence="3" id="KW-0813">Transport</keyword>
<dbReference type="Pfam" id="PF25917">
    <property type="entry name" value="BSH_RND"/>
    <property type="match status" value="1"/>
</dbReference>
<evidence type="ECO:0000256" key="6">
    <source>
        <dbReference type="ARBA" id="ARBA00022692"/>
    </source>
</evidence>
<dbReference type="InterPro" id="IPR058625">
    <property type="entry name" value="MdtA-like_BSH"/>
</dbReference>
<name>A0A1M7YMF9_9FIRM</name>
<evidence type="ECO:0000256" key="2">
    <source>
        <dbReference type="ARBA" id="ARBA00009477"/>
    </source>
</evidence>
<feature type="domain" description="Multidrug resistance protein MdtA-like barrel-sandwich hybrid" evidence="12">
    <location>
        <begin position="78"/>
        <end position="322"/>
    </location>
</feature>
<evidence type="ECO:0000313" key="14">
    <source>
        <dbReference type="EMBL" id="SHO53752.1"/>
    </source>
</evidence>
<dbReference type="Gene3D" id="2.40.50.100">
    <property type="match status" value="1"/>
</dbReference>
<dbReference type="InterPro" id="IPR006144">
    <property type="entry name" value="Secretion_HlyD_CS"/>
</dbReference>
<evidence type="ECO:0000256" key="10">
    <source>
        <dbReference type="SAM" id="MobiDB-lite"/>
    </source>
</evidence>
<comment type="similarity">
    <text evidence="2">Belongs to the membrane fusion protein (MFP) (TC 8.A.1) family.</text>
</comment>
<gene>
    <name evidence="14" type="ORF">SAMN02745217_04276</name>
</gene>
<evidence type="ECO:0000256" key="11">
    <source>
        <dbReference type="SAM" id="Phobius"/>
    </source>
</evidence>
<dbReference type="Gene3D" id="1.10.287.470">
    <property type="entry name" value="Helix hairpin bin"/>
    <property type="match status" value="1"/>
</dbReference>
<keyword evidence="7 11" id="KW-1133">Transmembrane helix</keyword>
<dbReference type="STRING" id="1121345.SAMN02745217_04276"/>
<dbReference type="OrthoDB" id="9810980at2"/>
<feature type="domain" description="AprE-like beta-barrel" evidence="13">
    <location>
        <begin position="329"/>
        <end position="418"/>
    </location>
</feature>
<keyword evidence="5" id="KW-0997">Cell inner membrane</keyword>
<dbReference type="RefSeq" id="WP_084558807.1">
    <property type="nucleotide sequence ID" value="NZ_FRFD01000014.1"/>
</dbReference>
<dbReference type="PANTHER" id="PTHR30386:SF27">
    <property type="entry name" value="MEMBRANE FUSION PROTEIN (MFP) FAMILY PROTEIN"/>
    <property type="match status" value="1"/>
</dbReference>
<organism evidence="14 15">
    <name type="scientific">Anaerocolumna xylanovorans DSM 12503</name>
    <dbReference type="NCBI Taxonomy" id="1121345"/>
    <lineage>
        <taxon>Bacteria</taxon>
        <taxon>Bacillati</taxon>
        <taxon>Bacillota</taxon>
        <taxon>Clostridia</taxon>
        <taxon>Lachnospirales</taxon>
        <taxon>Lachnospiraceae</taxon>
        <taxon>Anaerocolumna</taxon>
    </lineage>
</organism>
<dbReference type="GO" id="GO:0009306">
    <property type="term" value="P:protein secretion"/>
    <property type="evidence" value="ECO:0007669"/>
    <property type="project" value="InterPro"/>
</dbReference>
<dbReference type="GO" id="GO:0005886">
    <property type="term" value="C:plasma membrane"/>
    <property type="evidence" value="ECO:0007669"/>
    <property type="project" value="UniProtKB-SubCell"/>
</dbReference>
<keyword evidence="9" id="KW-0175">Coiled coil</keyword>
<keyword evidence="6 11" id="KW-0812">Transmembrane</keyword>
<dbReference type="Gene3D" id="2.40.30.170">
    <property type="match status" value="1"/>
</dbReference>
<evidence type="ECO:0000256" key="8">
    <source>
        <dbReference type="ARBA" id="ARBA00023136"/>
    </source>
</evidence>
<keyword evidence="15" id="KW-1185">Reference proteome</keyword>
<reference evidence="14 15" key="1">
    <citation type="submission" date="2016-12" db="EMBL/GenBank/DDBJ databases">
        <authorList>
            <person name="Song W.-J."/>
            <person name="Kurnit D.M."/>
        </authorList>
    </citation>
    <scope>NUCLEOTIDE SEQUENCE [LARGE SCALE GENOMIC DNA]</scope>
    <source>
        <strain evidence="14 15">DSM 12503</strain>
    </source>
</reference>
<keyword evidence="4" id="KW-1003">Cell membrane</keyword>
<dbReference type="InterPro" id="IPR010129">
    <property type="entry name" value="T1SS_HlyD"/>
</dbReference>
<feature type="region of interest" description="Disordered" evidence="10">
    <location>
        <begin position="150"/>
        <end position="176"/>
    </location>
</feature>
<evidence type="ECO:0000256" key="1">
    <source>
        <dbReference type="ARBA" id="ARBA00004377"/>
    </source>
</evidence>
<dbReference type="InterPro" id="IPR058982">
    <property type="entry name" value="Beta-barrel_AprE"/>
</dbReference>
<dbReference type="AlphaFoldDB" id="A0A1M7YMF9"/>
<dbReference type="PROSITE" id="PS00543">
    <property type="entry name" value="HLYD_FAMILY"/>
    <property type="match status" value="1"/>
</dbReference>
<evidence type="ECO:0000256" key="9">
    <source>
        <dbReference type="SAM" id="Coils"/>
    </source>
</evidence>
<evidence type="ECO:0000259" key="13">
    <source>
        <dbReference type="Pfam" id="PF26002"/>
    </source>
</evidence>
<comment type="subcellular location">
    <subcellularLocation>
        <location evidence="1">Cell inner membrane</location>
        <topology evidence="1">Single-pass membrane protein</topology>
    </subcellularLocation>
</comment>
<dbReference type="Proteomes" id="UP000184612">
    <property type="component" value="Unassembled WGS sequence"/>
</dbReference>
<feature type="compositionally biased region" description="Basic and acidic residues" evidence="10">
    <location>
        <begin position="159"/>
        <end position="169"/>
    </location>
</feature>
<feature type="coiled-coil region" evidence="9">
    <location>
        <begin position="238"/>
        <end position="265"/>
    </location>
</feature>
<evidence type="ECO:0000313" key="15">
    <source>
        <dbReference type="Proteomes" id="UP000184612"/>
    </source>
</evidence>
<proteinExistence type="inferred from homology"/>
<dbReference type="InterPro" id="IPR050739">
    <property type="entry name" value="MFP"/>
</dbReference>
<evidence type="ECO:0000259" key="12">
    <source>
        <dbReference type="Pfam" id="PF25917"/>
    </source>
</evidence>
<protein>
    <submittedName>
        <fullName evidence="14">Hemolysin D</fullName>
    </submittedName>
</protein>
<feature type="transmembrane region" description="Helical" evidence="11">
    <location>
        <begin position="30"/>
        <end position="48"/>
    </location>
</feature>
<dbReference type="PRINTS" id="PR01490">
    <property type="entry name" value="RTXTOXIND"/>
</dbReference>
<dbReference type="PANTHER" id="PTHR30386">
    <property type="entry name" value="MEMBRANE FUSION SUBUNIT OF EMRAB-TOLC MULTIDRUG EFFLUX PUMP"/>
    <property type="match status" value="1"/>
</dbReference>
<accession>A0A1M7YMF9</accession>
<dbReference type="Pfam" id="PF26002">
    <property type="entry name" value="Beta-barrel_AprE"/>
    <property type="match status" value="1"/>
</dbReference>
<evidence type="ECO:0000256" key="4">
    <source>
        <dbReference type="ARBA" id="ARBA00022475"/>
    </source>
</evidence>